<evidence type="ECO:0000313" key="2">
    <source>
        <dbReference type="Proteomes" id="UP001162501"/>
    </source>
</evidence>
<gene>
    <name evidence="1" type="ORF">MRATA1EN22A_LOCUS13637</name>
</gene>
<accession>A0AC59Z3Y2</accession>
<reference evidence="1" key="2">
    <citation type="submission" date="2025-03" db="EMBL/GenBank/DDBJ databases">
        <authorList>
            <consortium name="ELIXIR-Norway"/>
            <consortium name="Elixir Norway"/>
        </authorList>
    </citation>
    <scope>NUCLEOTIDE SEQUENCE</scope>
</reference>
<protein>
    <submittedName>
        <fullName evidence="1">Uncharacterized protein</fullName>
    </submittedName>
</protein>
<proteinExistence type="predicted"/>
<reference evidence="1" key="1">
    <citation type="submission" date="2023-05" db="EMBL/GenBank/DDBJ databases">
        <authorList>
            <consortium name="ELIXIR-Norway"/>
        </authorList>
    </citation>
    <scope>NUCLEOTIDE SEQUENCE</scope>
</reference>
<name>A0AC59Z3Y2_RANTA</name>
<organism evidence="1 2">
    <name type="scientific">Rangifer tarandus platyrhynchus</name>
    <name type="common">Svalbard reindeer</name>
    <dbReference type="NCBI Taxonomy" id="3082113"/>
    <lineage>
        <taxon>Eukaryota</taxon>
        <taxon>Metazoa</taxon>
        <taxon>Chordata</taxon>
        <taxon>Craniata</taxon>
        <taxon>Vertebrata</taxon>
        <taxon>Euteleostomi</taxon>
        <taxon>Mammalia</taxon>
        <taxon>Eutheria</taxon>
        <taxon>Laurasiatheria</taxon>
        <taxon>Artiodactyla</taxon>
        <taxon>Ruminantia</taxon>
        <taxon>Pecora</taxon>
        <taxon>Cervidae</taxon>
        <taxon>Odocoileinae</taxon>
        <taxon>Rangifer</taxon>
    </lineage>
</organism>
<evidence type="ECO:0000313" key="1">
    <source>
        <dbReference type="EMBL" id="CAN0205557.1"/>
    </source>
</evidence>
<sequence length="132" mass="13714">MLLGRPPPGRCGSPRVQVLIAELAGVSALPQALTGLCSLRTSFLPGSRVDESARPLTCGCLSSVHVVGFSCYQQLLNSNGSAQRFSGKHRREALNSSSGKTGGCVVLASCRRQCVGAEAWKSSPQSRPSAAA</sequence>
<dbReference type="EMBL" id="OX596107">
    <property type="protein sequence ID" value="CAN0205557.1"/>
    <property type="molecule type" value="Genomic_DNA"/>
</dbReference>
<dbReference type="Proteomes" id="UP001162501">
    <property type="component" value="Chromosome 23"/>
</dbReference>